<evidence type="ECO:0000256" key="1">
    <source>
        <dbReference type="SAM" id="Phobius"/>
    </source>
</evidence>
<sequence length="1272" mass="135058" precursor="true">MNSREKYGAIALLAVAFVLVMAFGVIPISHAATPVTISSGRGAEFPSIVSPGSTVEIAFNFTIAAPSSGYYQLYLYYPTTSGYVTEPVSPTFFLDSNAQYLAVNVTLTPNEVQQFVSNIEKYQNISGYDNLTVFIALNTPYTPTITTTAPVIGTNQFTLLLTPALQTAINGTRDISYYTLYNVTTNRTVYKLNVTLTSPVSSNVLPNYGYNKSTTNVTLILNLLNSNYMNYPIMLYENQTEYNKSPSGFHSVSSSDLLSKGFSSEIYSSNKIYLNGALYPATALPLVTNVLTANFGLEYSYFEGNVLQLIVYNASSQVSLTAKKGYVVEYFEAASNSVPIKPSTSGSLTENVTLYSLSNLGVSVTPSTVLNIFPSTQLSSPSSYELYPGGTFSYDLLAANFPSGSNITSTGIYFINPVNKTVQNTSAAISGAPLFYALEGDEYAEPTATPTYAPTPTSSFTVTLPLNDPYWGSPVILYIKTNNSVITYAVSTPETTLPEFASVYPIYYVVSAGSNGTFSELNTTAILLGQYVFVYGYGFYPNLNVSNISYVTNGSTAPVVKQLLLLSTPMTGSNLVMTNENGIFYFVAQVPYTGSIANLAVKAGSSGLPVYFNVSTLSVSNVPTYNKLNSSLPSSKIYALKTGDAIIYINPQLEYVKLNTSLMVWWPEVVQNKYYYLVPYNATQPFSLTIAGKSFSFSGIAPVSDGEFTAQIIGANATAYANYLNLTNSSVIKSIDVTSQLVNGYGFVTVEVPNANGGIIISLKVASYEKTSSGMESVSESSPSYSKVKVLTAYEVIVGKMPIYAVDEGPTYMGPVTGLDNTTFIVLNNVPITVVGWGFVPETSQGLEFEVNGVPVANVSAIVNGYAEGTMFVNQTNGFILSGSDYSFTLDPSNVEIATPTNVVPAASEELYYITQIIIPVNVIFSGSTVSVGEPYIAYVLNPLITMQIYNSQLSQFTKYFALGPSSTEAFVYNNGMQMGKVMSGQNVVPTPPTMQSFLITPPMVSQGQLIFDYNVSLIFLPWPSVSAQAYGIGEAGIVSNTSFEGLYQSVSALSTQLSNAQSSIEANITEGLNSLGSSLSSSISSLSTSLSNVNSTLESQISSLSSSISSLSTSLSNDYSALSSSISSLSTSLSNVNSTLESQISSLSSSISSLSTSLSNVNSTLSSKVASISSSLSSLESTVSGISSTVSSLSTTVSSLSSTVSSLSTTVSSLSSTVSSLSSLPSTVSSLSSTASSASSRALSAEYYALGALIVAVIVLILAAYMAFAKM</sequence>
<dbReference type="GeneID" id="14212340"/>
<dbReference type="KEGG" id="clg:Calag_1080"/>
<evidence type="ECO:0000313" key="3">
    <source>
        <dbReference type="Proteomes" id="UP000010469"/>
    </source>
</evidence>
<keyword evidence="1" id="KW-1133">Transmembrane helix</keyword>
<dbReference type="Gene3D" id="1.10.287.1490">
    <property type="match status" value="1"/>
</dbReference>
<protein>
    <submittedName>
        <fullName evidence="2">Uncharacterized protein</fullName>
    </submittedName>
</protein>
<dbReference type="RefSeq" id="WP_015232699.1">
    <property type="nucleotide sequence ID" value="NC_019791.1"/>
</dbReference>
<dbReference type="STRING" id="1056495.Calag_1080"/>
<dbReference type="InParanoid" id="L0ACD9"/>
<accession>L0ACD9</accession>
<proteinExistence type="predicted"/>
<gene>
    <name evidence="2" type="ordered locus">Calag_1080</name>
</gene>
<feature type="transmembrane region" description="Helical" evidence="1">
    <location>
        <begin position="1248"/>
        <end position="1269"/>
    </location>
</feature>
<dbReference type="SUPFAM" id="SSF58100">
    <property type="entry name" value="Bacterial hemolysins"/>
    <property type="match status" value="1"/>
</dbReference>
<keyword evidence="1" id="KW-0472">Membrane</keyword>
<dbReference type="HOGENOM" id="CLU_263796_0_0_2"/>
<keyword evidence="3" id="KW-1185">Reference proteome</keyword>
<reference evidence="3" key="1">
    <citation type="submission" date="2012-03" db="EMBL/GenBank/DDBJ databases">
        <title>Complete genome of Caldisphaera lagunensis DSM 15908.</title>
        <authorList>
            <person name="Lucas S."/>
            <person name="Copeland A."/>
            <person name="Lapidus A."/>
            <person name="Glavina del Rio T."/>
            <person name="Dalin E."/>
            <person name="Tice H."/>
            <person name="Bruce D."/>
            <person name="Goodwin L."/>
            <person name="Pitluck S."/>
            <person name="Peters L."/>
            <person name="Mikhailova N."/>
            <person name="Teshima H."/>
            <person name="Kyrpides N."/>
            <person name="Mavromatis K."/>
            <person name="Ivanova N."/>
            <person name="Brettin T."/>
            <person name="Detter J.C."/>
            <person name="Han C."/>
            <person name="Larimer F."/>
            <person name="Land M."/>
            <person name="Hauser L."/>
            <person name="Markowitz V."/>
            <person name="Cheng J.-F."/>
            <person name="Hugenholtz P."/>
            <person name="Woyke T."/>
            <person name="Wu D."/>
            <person name="Spring S."/>
            <person name="Schroeder M."/>
            <person name="Brambilla E."/>
            <person name="Klenk H.-P."/>
            <person name="Eisen J.A."/>
        </authorList>
    </citation>
    <scope>NUCLEOTIDE SEQUENCE [LARGE SCALE GENOMIC DNA]</scope>
    <source>
        <strain evidence="3">DSM 15908 / JCM 11604 / IC-154</strain>
    </source>
</reference>
<keyword evidence="1" id="KW-0812">Transmembrane</keyword>
<dbReference type="AlphaFoldDB" id="L0ACD9"/>
<dbReference type="EMBL" id="CP003378">
    <property type="protein sequence ID" value="AFZ70802.1"/>
    <property type="molecule type" value="Genomic_DNA"/>
</dbReference>
<organism evidence="2 3">
    <name type="scientific">Caldisphaera lagunensis (strain DSM 15908 / JCM 11604 / ANMR 0165 / IC-154)</name>
    <dbReference type="NCBI Taxonomy" id="1056495"/>
    <lineage>
        <taxon>Archaea</taxon>
        <taxon>Thermoproteota</taxon>
        <taxon>Thermoprotei</taxon>
        <taxon>Acidilobales</taxon>
        <taxon>Caldisphaeraceae</taxon>
        <taxon>Caldisphaera</taxon>
    </lineage>
</organism>
<evidence type="ECO:0000313" key="2">
    <source>
        <dbReference type="EMBL" id="AFZ70802.1"/>
    </source>
</evidence>
<dbReference type="Proteomes" id="UP000010469">
    <property type="component" value="Chromosome"/>
</dbReference>
<name>L0ACD9_CALLD</name>